<feature type="compositionally biased region" description="Polar residues" evidence="2">
    <location>
        <begin position="325"/>
        <end position="334"/>
    </location>
</feature>
<evidence type="ECO:0000313" key="5">
    <source>
        <dbReference type="Proteomes" id="UP000322245"/>
    </source>
</evidence>
<evidence type="ECO:0000313" key="4">
    <source>
        <dbReference type="EMBL" id="TYJ58812.1"/>
    </source>
</evidence>
<dbReference type="InterPro" id="IPR007527">
    <property type="entry name" value="Znf_SWIM"/>
</dbReference>
<feature type="region of interest" description="Disordered" evidence="2">
    <location>
        <begin position="319"/>
        <end position="344"/>
    </location>
</feature>
<keyword evidence="1" id="KW-0863">Zinc-finger</keyword>
<sequence length="372" mass="42530">MDQNHKAPTLWAYLYVNWLAPDRWVLWARSSFGDCMPLRNTSMIAESFFAVLKLEDCLGKTRARLDDVGYVLNTCVVPQYLRKFTMTVGLQFGGRPPVTGLASWRRDLRTMLLAYGRMNIRPCNDVWIQDPASGTCNCPAFLRSPHFFCKHIYKMYSLNGTKWDKFLYDSIRLRHPPFWKSPSLRQPSQEFFHLPSSSSTTAYESEDEEELLERLEDGWMSGASLSETDSRRARAQATQEAEEAEEALGVAEAGTSVLDSIAEAERMRREAGEEGEELLREVETLLKRVRIQVAQKDHRHIQELWEAIGARAEELNTDMAEQERAVTSNTTDTNTQREKRRGKGQWHLKFYDAMKAVASMKNGEPGSSADVN</sequence>
<dbReference type="Proteomes" id="UP000322245">
    <property type="component" value="Unassembled WGS sequence"/>
</dbReference>
<keyword evidence="1" id="KW-0862">Zinc</keyword>
<dbReference type="GO" id="GO:0008270">
    <property type="term" value="F:zinc ion binding"/>
    <property type="evidence" value="ECO:0007669"/>
    <property type="project" value="UniProtKB-KW"/>
</dbReference>
<name>A0A5D3B7A3_9TREE</name>
<proteinExistence type="predicted"/>
<feature type="region of interest" description="Disordered" evidence="2">
    <location>
        <begin position="223"/>
        <end position="255"/>
    </location>
</feature>
<feature type="domain" description="SWIM-type" evidence="3">
    <location>
        <begin position="124"/>
        <end position="160"/>
    </location>
</feature>
<organism evidence="4 5">
    <name type="scientific">Cryptococcus floricola</name>
    <dbReference type="NCBI Taxonomy" id="2591691"/>
    <lineage>
        <taxon>Eukaryota</taxon>
        <taxon>Fungi</taxon>
        <taxon>Dikarya</taxon>
        <taxon>Basidiomycota</taxon>
        <taxon>Agaricomycotina</taxon>
        <taxon>Tremellomycetes</taxon>
        <taxon>Tremellales</taxon>
        <taxon>Cryptococcaceae</taxon>
        <taxon>Cryptococcus</taxon>
    </lineage>
</organism>
<evidence type="ECO:0000259" key="3">
    <source>
        <dbReference type="PROSITE" id="PS50966"/>
    </source>
</evidence>
<keyword evidence="5" id="KW-1185">Reference proteome</keyword>
<dbReference type="AlphaFoldDB" id="A0A5D3B7A3"/>
<dbReference type="PROSITE" id="PS50966">
    <property type="entry name" value="ZF_SWIM"/>
    <property type="match status" value="1"/>
</dbReference>
<dbReference type="EMBL" id="NIDF01000002">
    <property type="protein sequence ID" value="TYJ58812.1"/>
    <property type="molecule type" value="Genomic_DNA"/>
</dbReference>
<protein>
    <recommendedName>
        <fullName evidence="3">SWIM-type domain-containing protein</fullName>
    </recommendedName>
</protein>
<reference evidence="4 5" key="1">
    <citation type="submission" date="2017-05" db="EMBL/GenBank/DDBJ databases">
        <title>The Genome Sequence of Tsuchiyaea wingfieldii DSM 27421.</title>
        <authorList>
            <person name="Cuomo C."/>
            <person name="Passer A."/>
            <person name="Billmyre B."/>
            <person name="Heitman J."/>
        </authorList>
    </citation>
    <scope>NUCLEOTIDE SEQUENCE [LARGE SCALE GENOMIC DNA]</scope>
    <source>
        <strain evidence="4 5">DSM 27421</strain>
    </source>
</reference>
<evidence type="ECO:0000256" key="2">
    <source>
        <dbReference type="SAM" id="MobiDB-lite"/>
    </source>
</evidence>
<gene>
    <name evidence="4" type="ORF">B9479_000244</name>
</gene>
<comment type="caution">
    <text evidence="4">The sequence shown here is derived from an EMBL/GenBank/DDBJ whole genome shotgun (WGS) entry which is preliminary data.</text>
</comment>
<keyword evidence="1" id="KW-0479">Metal-binding</keyword>
<accession>A0A5D3B7A3</accession>
<evidence type="ECO:0000256" key="1">
    <source>
        <dbReference type="PROSITE-ProRule" id="PRU00325"/>
    </source>
</evidence>